<proteinExistence type="predicted"/>
<name>A0ABY9XEU9_9GAMM</name>
<dbReference type="GeneID" id="88856871"/>
<organism evidence="1 2">
    <name type="scientific">Xenorhabdus griffiniae</name>
    <dbReference type="NCBI Taxonomy" id="351672"/>
    <lineage>
        <taxon>Bacteria</taxon>
        <taxon>Pseudomonadati</taxon>
        <taxon>Pseudomonadota</taxon>
        <taxon>Gammaproteobacteria</taxon>
        <taxon>Enterobacterales</taxon>
        <taxon>Morganellaceae</taxon>
        <taxon>Xenorhabdus</taxon>
    </lineage>
</organism>
<dbReference type="RefSeq" id="WP_189757960.1">
    <property type="nucleotide sequence ID" value="NZ_CAWPOC010000001.1"/>
</dbReference>
<keyword evidence="2" id="KW-1185">Reference proteome</keyword>
<evidence type="ECO:0000313" key="2">
    <source>
        <dbReference type="Proteomes" id="UP001300348"/>
    </source>
</evidence>
<protein>
    <recommendedName>
        <fullName evidence="3">TetR family transcriptional regulator</fullName>
    </recommendedName>
</protein>
<accession>A0ABY9XEU9</accession>
<gene>
    <name evidence="1" type="ORF">QL112_014900</name>
</gene>
<evidence type="ECO:0008006" key="3">
    <source>
        <dbReference type="Google" id="ProtNLM"/>
    </source>
</evidence>
<sequence length="96" mass="11236">MKESDYTNFTIITEQLLMEQFTKAKAKAKANANAKANKRFAEEHYLIATGIFTLWNKIAFKLCSQTQTQTHFDDHSKLCDILQEFLYFVYRGDKTE</sequence>
<reference evidence="1 2" key="1">
    <citation type="journal article" date="2023" name="Access Microbiol">
        <title>The genome of a steinernematid-associated Pseudomonas piscis bacterium encodes the biosynthesis of insect toxins.</title>
        <authorList>
            <person name="Awori R.M."/>
            <person name="Hendre P."/>
            <person name="Amugune N.O."/>
        </authorList>
    </citation>
    <scope>NUCLEOTIDE SEQUENCE [LARGE SCALE GENOMIC DNA]</scope>
    <source>
        <strain evidence="1 2">97</strain>
    </source>
</reference>
<dbReference type="Proteomes" id="UP001300348">
    <property type="component" value="Chromosome"/>
</dbReference>
<dbReference type="EMBL" id="CP133647">
    <property type="protein sequence ID" value="WNH01122.1"/>
    <property type="molecule type" value="Genomic_DNA"/>
</dbReference>
<evidence type="ECO:0000313" key="1">
    <source>
        <dbReference type="EMBL" id="WNH01122.1"/>
    </source>
</evidence>